<accession>A0A7W8HI29</accession>
<dbReference type="GO" id="GO:0016812">
    <property type="term" value="F:hydrolase activity, acting on carbon-nitrogen (but not peptide) bonds, in cyclic amides"/>
    <property type="evidence" value="ECO:0007669"/>
    <property type="project" value="TreeGrafter"/>
</dbReference>
<dbReference type="EMBL" id="JACHGB010000004">
    <property type="protein sequence ID" value="MBB5272328.1"/>
    <property type="molecule type" value="Genomic_DNA"/>
</dbReference>
<dbReference type="SUPFAM" id="SSF51556">
    <property type="entry name" value="Metallo-dependent hydrolases"/>
    <property type="match status" value="1"/>
</dbReference>
<dbReference type="InterPro" id="IPR011059">
    <property type="entry name" value="Metal-dep_hydrolase_composite"/>
</dbReference>
<reference evidence="2 3" key="1">
    <citation type="submission" date="2020-08" db="EMBL/GenBank/DDBJ databases">
        <title>Genomic Encyclopedia of Type Strains, Phase IV (KMG-IV): sequencing the most valuable type-strain genomes for metagenomic binning, comparative biology and taxonomic classification.</title>
        <authorList>
            <person name="Goeker M."/>
        </authorList>
    </citation>
    <scope>NUCLEOTIDE SEQUENCE [LARGE SCALE GENOMIC DNA]</scope>
    <source>
        <strain evidence="2 3">DSM 29781</strain>
    </source>
</reference>
<evidence type="ECO:0000313" key="2">
    <source>
        <dbReference type="EMBL" id="MBB5272328.1"/>
    </source>
</evidence>
<evidence type="ECO:0000259" key="1">
    <source>
        <dbReference type="Pfam" id="PF07969"/>
    </source>
</evidence>
<dbReference type="RefSeq" id="WP_183967623.1">
    <property type="nucleotide sequence ID" value="NZ_BAABEW010000002.1"/>
</dbReference>
<keyword evidence="3" id="KW-1185">Reference proteome</keyword>
<gene>
    <name evidence="2" type="ORF">HNQ70_002342</name>
</gene>
<dbReference type="GO" id="GO:0005829">
    <property type="term" value="C:cytosol"/>
    <property type="evidence" value="ECO:0007669"/>
    <property type="project" value="TreeGrafter"/>
</dbReference>
<proteinExistence type="predicted"/>
<dbReference type="PANTHER" id="PTHR11647:SF1">
    <property type="entry name" value="COLLAPSIN RESPONSE MEDIATOR PROTEIN"/>
    <property type="match status" value="1"/>
</dbReference>
<dbReference type="Proteomes" id="UP000532440">
    <property type="component" value="Unassembled WGS sequence"/>
</dbReference>
<dbReference type="Gene3D" id="3.20.20.140">
    <property type="entry name" value="Metal-dependent hydrolases"/>
    <property type="match status" value="2"/>
</dbReference>
<comment type="caution">
    <text evidence="2">The sequence shown here is derived from an EMBL/GenBank/DDBJ whole genome shotgun (WGS) entry which is preliminary data.</text>
</comment>
<dbReference type="SUPFAM" id="SSF51338">
    <property type="entry name" value="Composite domain of metallo-dependent hydrolases"/>
    <property type="match status" value="1"/>
</dbReference>
<sequence>MHDLVIRGGTVIDGTGAPRRQADVAIDSGRIAAVGDVPARGRREIDARGLLVTPGFVDIHTHYDGQATWDQDLTPSCWHGVTTAIFGNCGVGFAPVKAGTTDFLINLMEGVEDIPGTVLDEGVSFDWESFPDYLDTLARQPRTMDVGAQVPHSALRFYVMGERGASHTETPTAQEMERMGELLEEALRAGAFGFTTSRTTKHRARDGRLVPTLTADEPELFALAQAMRRAGSGVLEVNSDWGPGEFEILRAAAEVAGRPLSCLLLEYSSDPDRWRQVMAGIHAARAAGVDASAQVAGRPVGVIMSLETSINPFGAHPSWSELEPLSPAQRVRRLREDAALRARLLAEESGNRRMQGMLEKSYLIGDRPDYEPDPRHCLAELARADGVSLWEMAMELLLADDGRGLLMHPFENYAHGNLEAVREMLADEASVISGSDAGAHVSTICDASAPTTLLTIWGRDRSRGAQLPLEFLVRKQTLGNALSYGLTDRGALAPGMRADINVIDFEKLRVRKPEIVYDLPAGGRRLIQRADGYRHTFVAGVETLRDDELTGERPGRLLRAGRLTEAVPAGG</sequence>
<name>A0A7W8HI29_9BURK</name>
<organism evidence="2 3">
    <name type="scientific">Quisquiliibacterium transsilvanicum</name>
    <dbReference type="NCBI Taxonomy" id="1549638"/>
    <lineage>
        <taxon>Bacteria</taxon>
        <taxon>Pseudomonadati</taxon>
        <taxon>Pseudomonadota</taxon>
        <taxon>Betaproteobacteria</taxon>
        <taxon>Burkholderiales</taxon>
        <taxon>Burkholderiaceae</taxon>
        <taxon>Quisquiliibacterium</taxon>
    </lineage>
</organism>
<dbReference type="InterPro" id="IPR032466">
    <property type="entry name" value="Metal_Hydrolase"/>
</dbReference>
<dbReference type="Pfam" id="PF07969">
    <property type="entry name" value="Amidohydro_3"/>
    <property type="match status" value="1"/>
</dbReference>
<evidence type="ECO:0000313" key="3">
    <source>
        <dbReference type="Proteomes" id="UP000532440"/>
    </source>
</evidence>
<dbReference type="Gene3D" id="2.30.40.10">
    <property type="entry name" value="Urease, subunit C, domain 1"/>
    <property type="match status" value="1"/>
</dbReference>
<protein>
    <submittedName>
        <fullName evidence="2">N-acyl-D-aspartate/D-glutamate deacylase</fullName>
    </submittedName>
</protein>
<dbReference type="AlphaFoldDB" id="A0A7W8HI29"/>
<dbReference type="InterPro" id="IPR013108">
    <property type="entry name" value="Amidohydro_3"/>
</dbReference>
<feature type="domain" description="Amidohydrolase 3" evidence="1">
    <location>
        <begin position="43"/>
        <end position="541"/>
    </location>
</feature>
<dbReference type="PANTHER" id="PTHR11647">
    <property type="entry name" value="HYDRANTOINASE/DIHYDROPYRIMIDINASE FAMILY MEMBER"/>
    <property type="match status" value="1"/>
</dbReference>
<dbReference type="InterPro" id="IPR050378">
    <property type="entry name" value="Metallo-dep_Hydrolases_sf"/>
</dbReference>